<accession>A0AAD8HP84</accession>
<sequence length="163" mass="18698">MRSVEEKERDEAHLHVLQNNSEVHPYIMMHKELLEKQYQGKKKSAHWLIGEHNRLFANWFQKTVSVEMMENAKNVSETIRWLAGNPSFSVLTYEGYLVDENPYFIKERDDARVVQNSGVSLVSKTVQIKVDVQKSEHESEGSAQPIEPQGAQPSEEIVTADTS</sequence>
<keyword evidence="3" id="KW-1185">Reference proteome</keyword>
<dbReference type="PANTHER" id="PTHR48258:SF9">
    <property type="entry name" value="OS01G0348150 PROTEIN"/>
    <property type="match status" value="1"/>
</dbReference>
<dbReference type="EMBL" id="JAUIZM010000008">
    <property type="protein sequence ID" value="KAK1370761.1"/>
    <property type="molecule type" value="Genomic_DNA"/>
</dbReference>
<evidence type="ECO:0000256" key="1">
    <source>
        <dbReference type="SAM" id="MobiDB-lite"/>
    </source>
</evidence>
<evidence type="ECO:0000313" key="2">
    <source>
        <dbReference type="EMBL" id="KAK1370761.1"/>
    </source>
</evidence>
<feature type="region of interest" description="Disordered" evidence="1">
    <location>
        <begin position="132"/>
        <end position="163"/>
    </location>
</feature>
<dbReference type="PANTHER" id="PTHR48258">
    <property type="entry name" value="DUF4218 DOMAIN-CONTAINING PROTEIN-RELATED"/>
    <property type="match status" value="1"/>
</dbReference>
<dbReference type="AlphaFoldDB" id="A0AAD8HP84"/>
<comment type="caution">
    <text evidence="2">The sequence shown here is derived from an EMBL/GenBank/DDBJ whole genome shotgun (WGS) entry which is preliminary data.</text>
</comment>
<protein>
    <submittedName>
        <fullName evidence="2">Uncharacterized protein</fullName>
    </submittedName>
</protein>
<reference evidence="2" key="2">
    <citation type="submission" date="2023-05" db="EMBL/GenBank/DDBJ databases">
        <authorList>
            <person name="Schelkunov M.I."/>
        </authorList>
    </citation>
    <scope>NUCLEOTIDE SEQUENCE</scope>
    <source>
        <strain evidence="2">Hsosn_3</strain>
        <tissue evidence="2">Leaf</tissue>
    </source>
</reference>
<name>A0AAD8HP84_9APIA</name>
<reference evidence="2" key="1">
    <citation type="submission" date="2023-02" db="EMBL/GenBank/DDBJ databases">
        <title>Genome of toxic invasive species Heracleum sosnowskyi carries increased number of genes despite the absence of recent whole-genome duplications.</title>
        <authorList>
            <person name="Schelkunov M."/>
            <person name="Shtratnikova V."/>
            <person name="Makarenko M."/>
            <person name="Klepikova A."/>
            <person name="Omelchenko D."/>
            <person name="Novikova G."/>
            <person name="Obukhova E."/>
            <person name="Bogdanov V."/>
            <person name="Penin A."/>
            <person name="Logacheva M."/>
        </authorList>
    </citation>
    <scope>NUCLEOTIDE SEQUENCE</scope>
    <source>
        <strain evidence="2">Hsosn_3</strain>
        <tissue evidence="2">Leaf</tissue>
    </source>
</reference>
<gene>
    <name evidence="2" type="ORF">POM88_036853</name>
</gene>
<proteinExistence type="predicted"/>
<organism evidence="2 3">
    <name type="scientific">Heracleum sosnowskyi</name>
    <dbReference type="NCBI Taxonomy" id="360622"/>
    <lineage>
        <taxon>Eukaryota</taxon>
        <taxon>Viridiplantae</taxon>
        <taxon>Streptophyta</taxon>
        <taxon>Embryophyta</taxon>
        <taxon>Tracheophyta</taxon>
        <taxon>Spermatophyta</taxon>
        <taxon>Magnoliopsida</taxon>
        <taxon>eudicotyledons</taxon>
        <taxon>Gunneridae</taxon>
        <taxon>Pentapetalae</taxon>
        <taxon>asterids</taxon>
        <taxon>campanulids</taxon>
        <taxon>Apiales</taxon>
        <taxon>Apiaceae</taxon>
        <taxon>Apioideae</taxon>
        <taxon>apioid superclade</taxon>
        <taxon>Tordylieae</taxon>
        <taxon>Tordyliinae</taxon>
        <taxon>Heracleum</taxon>
    </lineage>
</organism>
<evidence type="ECO:0000313" key="3">
    <source>
        <dbReference type="Proteomes" id="UP001237642"/>
    </source>
</evidence>
<dbReference type="Proteomes" id="UP001237642">
    <property type="component" value="Unassembled WGS sequence"/>
</dbReference>